<comment type="caution">
    <text evidence="3">The sequence shown here is derived from an EMBL/GenBank/DDBJ whole genome shotgun (WGS) entry which is preliminary data.</text>
</comment>
<dbReference type="PANTHER" id="PTHR43283:SF11">
    <property type="entry name" value="BETA-LACTAMASE-RELATED DOMAIN-CONTAINING PROTEIN"/>
    <property type="match status" value="1"/>
</dbReference>
<dbReference type="InterPro" id="IPR001466">
    <property type="entry name" value="Beta-lactam-related"/>
</dbReference>
<organism evidence="3 4">
    <name type="scientific">Streptomyces tardus</name>
    <dbReference type="NCBI Taxonomy" id="2780544"/>
    <lineage>
        <taxon>Bacteria</taxon>
        <taxon>Bacillati</taxon>
        <taxon>Actinomycetota</taxon>
        <taxon>Actinomycetes</taxon>
        <taxon>Kitasatosporales</taxon>
        <taxon>Streptomycetaceae</taxon>
        <taxon>Streptomyces</taxon>
    </lineage>
</organism>
<reference evidence="3" key="1">
    <citation type="submission" date="2021-06" db="EMBL/GenBank/DDBJ databases">
        <title>Sequencing of actinobacteria type strains.</title>
        <authorList>
            <person name="Nguyen G.-S."/>
            <person name="Wentzel A."/>
        </authorList>
    </citation>
    <scope>NUCLEOTIDE SEQUENCE</scope>
    <source>
        <strain evidence="3">P38-E01</strain>
    </source>
</reference>
<evidence type="ECO:0000313" key="4">
    <source>
        <dbReference type="Proteomes" id="UP000694501"/>
    </source>
</evidence>
<evidence type="ECO:0000313" key="3">
    <source>
        <dbReference type="EMBL" id="MBU7600855.1"/>
    </source>
</evidence>
<dbReference type="Proteomes" id="UP000694501">
    <property type="component" value="Unassembled WGS sequence"/>
</dbReference>
<proteinExistence type="predicted"/>
<dbReference type="GO" id="GO:0016787">
    <property type="term" value="F:hydrolase activity"/>
    <property type="evidence" value="ECO:0007669"/>
    <property type="project" value="UniProtKB-KW"/>
</dbReference>
<feature type="domain" description="Beta-lactamase-related" evidence="2">
    <location>
        <begin position="26"/>
        <end position="364"/>
    </location>
</feature>
<evidence type="ECO:0000259" key="2">
    <source>
        <dbReference type="Pfam" id="PF00144"/>
    </source>
</evidence>
<accession>A0A949JLC5</accession>
<dbReference type="InterPro" id="IPR050789">
    <property type="entry name" value="Diverse_Enzym_Activities"/>
</dbReference>
<keyword evidence="4" id="KW-1185">Reference proteome</keyword>
<sequence>MPGHIARIAEEAETFLSAGPGRPAPSFPGCVLLAAKDGVIVAHRALGHAVRYERWDEEREEAVELPPGSRVPMAEDTIFDLASVTKLFTSLLAVQLAEQRLISLDDPAARHLPEFAATDSAKSAITVRQLLTHQSGMVSWIDLYALPDNEARYAAIYASELETPPGTAHTYSDLNMISLGRLMERVTGRTLDTLVAERLTGPLGMRDTCFNPPEALHARVAATEWQPGTDRGMVRGTVHDENAWALGGVAGHAGLFSTARDLAAFGQLMANGGRYGRTRILSEESVREVLTDHSAPLGASPRGLGWQVDQRFYMDALTTAVTTGHTGYTGTCLVVDPVAGTVFVLLTNRVHPTRERGTESGYRRLPARAFARAVPVRPVSGRTSWRAEPTAEAAATLTAPLPALRGPARAYFRLWYDTEPEVDRGTFERSEDGGRSWTPVAFTLRGGAHRWRSEGGFAGWSGRRWLVAAAELPATTTHLRWTYTTDGDNQGRGVYVDGMRVSVAGRPVFDEARPADASLLEADRWRRSTD</sequence>
<dbReference type="Pfam" id="PF00144">
    <property type="entry name" value="Beta-lactamase"/>
    <property type="match status" value="1"/>
</dbReference>
<evidence type="ECO:0000256" key="1">
    <source>
        <dbReference type="ARBA" id="ARBA00022801"/>
    </source>
</evidence>
<gene>
    <name evidence="3" type="ORF">JGS22_025345</name>
</gene>
<name>A0A949JLC5_9ACTN</name>
<protein>
    <submittedName>
        <fullName evidence="3">Serine hydrolase</fullName>
    </submittedName>
</protein>
<dbReference type="RefSeq" id="WP_216815167.1">
    <property type="nucleotide sequence ID" value="NZ_JAELVF020000004.1"/>
</dbReference>
<keyword evidence="1 3" id="KW-0378">Hydrolase</keyword>
<dbReference type="EMBL" id="JAELVF020000004">
    <property type="protein sequence ID" value="MBU7600855.1"/>
    <property type="molecule type" value="Genomic_DNA"/>
</dbReference>
<dbReference type="Pfam" id="PF20773">
    <property type="entry name" value="InhA-like_MAM"/>
    <property type="match status" value="1"/>
</dbReference>
<dbReference type="PANTHER" id="PTHR43283">
    <property type="entry name" value="BETA-LACTAMASE-RELATED"/>
    <property type="match status" value="1"/>
</dbReference>
<dbReference type="AlphaFoldDB" id="A0A949JLC5"/>